<name>A0ABR0CXP8_9LAMI</name>
<dbReference type="Pfam" id="PF01554">
    <property type="entry name" value="MatE"/>
    <property type="match status" value="4"/>
</dbReference>
<feature type="transmembrane region" description="Helical" evidence="6">
    <location>
        <begin position="36"/>
        <end position="57"/>
    </location>
</feature>
<dbReference type="PANTHER" id="PTHR11206">
    <property type="entry name" value="MULTIDRUG RESISTANCE PROTEIN"/>
    <property type="match status" value="1"/>
</dbReference>
<evidence type="ECO:0000256" key="6">
    <source>
        <dbReference type="RuleBase" id="RU004914"/>
    </source>
</evidence>
<feature type="transmembrane region" description="Helical" evidence="6">
    <location>
        <begin position="118"/>
        <end position="140"/>
    </location>
</feature>
<dbReference type="CDD" id="cd13132">
    <property type="entry name" value="MATE_eukaryotic"/>
    <property type="match status" value="2"/>
</dbReference>
<comment type="similarity">
    <text evidence="2 6">Belongs to the multi antimicrobial extrusion (MATE) (TC 2.A.66.1) family.</text>
</comment>
<evidence type="ECO:0000256" key="3">
    <source>
        <dbReference type="ARBA" id="ARBA00022692"/>
    </source>
</evidence>
<evidence type="ECO:0000256" key="5">
    <source>
        <dbReference type="ARBA" id="ARBA00023136"/>
    </source>
</evidence>
<keyword evidence="8" id="KW-1185">Reference proteome</keyword>
<accession>A0ABR0CXP8</accession>
<dbReference type="NCBIfam" id="TIGR00797">
    <property type="entry name" value="matE"/>
    <property type="match status" value="2"/>
</dbReference>
<feature type="transmembrane region" description="Helical" evidence="6">
    <location>
        <begin position="152"/>
        <end position="172"/>
    </location>
</feature>
<evidence type="ECO:0000313" key="7">
    <source>
        <dbReference type="EMBL" id="KAK4481812.1"/>
    </source>
</evidence>
<comment type="subcellular location">
    <subcellularLocation>
        <location evidence="1">Membrane</location>
        <topology evidence="1">Multi-pass membrane protein</topology>
    </subcellularLocation>
</comment>
<feature type="transmembrane region" description="Helical" evidence="6">
    <location>
        <begin position="436"/>
        <end position="456"/>
    </location>
</feature>
<evidence type="ECO:0000256" key="2">
    <source>
        <dbReference type="ARBA" id="ARBA00010199"/>
    </source>
</evidence>
<sequence length="980" mass="107918">MEGGDIHEKLLRRQGIDKEEEEISLKNKIWRENKKMWVVAGPAIFTRFSTFGVTVISQAFVGHIGATELAAYALVITLLTRFANGLLLGAASGLETLCGQAYGASQHHMLGVYLQRSWIVLIVLTTLLLPVYIFAAPILIALGQDEVIAQEAGVIALWFIPIIYSFVLSFSCQMYLQAQSKNMIITYLAAFSLGIHIFLSWLLTMKYKFGVPGVMVSTVLAYWIPNIGQLIFIVSGGCPETWKGFTTLAFKDLWPVVKLSLSSGAMLCLELWYNAILILLTGNLKNAQVEIDALSICLNINGWEMMISLGFLAAASVRVSNELGRGDSKAAKFSIKNIVLTSFGIGFVLFIFFLFFRKHLAYIFTESEDVATEVAHLSPLLAFSILMNSIQPVLSGVAIGAGWQSVVVYVNIGSYYLVGIPFGIVLGYVIKLEVEGVWIGMLIGTFIQTIVLIIIASRTDWDKQVHGFRLIFVSLSLITVIYAIVLLHRAMDNGMHEKLLGSEGKEVGHLKERVYDESKKIWRVALPGIIARVASFGTIIVTQSFIGHISSIDLAGYALVQTLTVRFANGVLIGMSSATETLCGQAYGARQNHMMGIYLQRSWIVDFLTLTLLLPLFIFGTPLFKLLGEEESIATSAGYISWWFIPMIYNFVFTLTMQMFLQAQSKNSIVAWISIVQLIIHVPLSWLFVHYFHWGVDGAMGALVISSWFVAFAEIIYIFGGWCPQTWTGFSTAAFKDILPVIKLSISSGIMVCLELWYNSILVLLAGYMRNAEVAISAFSICLNINGWEFMICLGFLGAACVRIANELGRGDAKATKFSIKVLITTSVVIGVFFTIVCLVFGNRIGYLFTNDVEVADTVSDLSLLLAISVLLNSIYPVLSGVAVGAGMQGTVAIINLCCFYLIGIPIGALLGYVANLEVKGIWIGMNIGIFTQSVALSYMALKTDWDGQVKKAAERLERYYLKSSDEPNNNNNNNNNGHA</sequence>
<keyword evidence="4 6" id="KW-1133">Transmembrane helix</keyword>
<feature type="transmembrane region" description="Helical" evidence="6">
    <location>
        <begin position="741"/>
        <end position="768"/>
    </location>
</feature>
<feature type="transmembrane region" description="Helical" evidence="6">
    <location>
        <begin position="862"/>
        <end position="886"/>
    </location>
</feature>
<feature type="transmembrane region" description="Helical" evidence="6">
    <location>
        <begin position="69"/>
        <end position="97"/>
    </location>
</feature>
<dbReference type="InterPro" id="IPR045069">
    <property type="entry name" value="MATE_euk"/>
</dbReference>
<feature type="transmembrane region" description="Helical" evidence="6">
    <location>
        <begin position="253"/>
        <end position="273"/>
    </location>
</feature>
<evidence type="ECO:0000256" key="1">
    <source>
        <dbReference type="ARBA" id="ARBA00004141"/>
    </source>
</evidence>
<evidence type="ECO:0000313" key="8">
    <source>
        <dbReference type="Proteomes" id="UP001291926"/>
    </source>
</evidence>
<proteinExistence type="inferred from homology"/>
<feature type="transmembrane region" description="Helical" evidence="6">
    <location>
        <begin position="893"/>
        <end position="915"/>
    </location>
</feature>
<feature type="transmembrane region" description="Helical" evidence="6">
    <location>
        <begin position="338"/>
        <end position="356"/>
    </location>
</feature>
<feature type="transmembrane region" description="Helical" evidence="6">
    <location>
        <begin position="406"/>
        <end position="430"/>
    </location>
</feature>
<feature type="transmembrane region" description="Helical" evidence="6">
    <location>
        <begin position="184"/>
        <end position="203"/>
    </location>
</feature>
<keyword evidence="3 6" id="KW-0812">Transmembrane</keyword>
<feature type="transmembrane region" description="Helical" evidence="6">
    <location>
        <begin position="603"/>
        <end position="624"/>
    </location>
</feature>
<feature type="transmembrane region" description="Helical" evidence="6">
    <location>
        <begin position="293"/>
        <end position="317"/>
    </location>
</feature>
<evidence type="ECO:0000256" key="4">
    <source>
        <dbReference type="ARBA" id="ARBA00022989"/>
    </source>
</evidence>
<feature type="transmembrane region" description="Helical" evidence="6">
    <location>
        <begin position="818"/>
        <end position="842"/>
    </location>
</feature>
<feature type="transmembrane region" description="Helical" evidence="6">
    <location>
        <begin position="521"/>
        <end position="541"/>
    </location>
</feature>
<dbReference type="InterPro" id="IPR002528">
    <property type="entry name" value="MATE_fam"/>
</dbReference>
<feature type="transmembrane region" description="Helical" evidence="6">
    <location>
        <begin position="468"/>
        <end position="491"/>
    </location>
</feature>
<reference evidence="7 8" key="1">
    <citation type="journal article" date="2023" name="bioRxiv">
        <title>Genome report: Whole genome sequence and annotation of Penstemon davidsonii.</title>
        <authorList>
            <person name="Ostevik K.L."/>
            <person name="Alabady M."/>
            <person name="Zhang M."/>
            <person name="Rausher M.D."/>
        </authorList>
    </citation>
    <scope>NUCLEOTIDE SEQUENCE [LARGE SCALE GENOMIC DNA]</scope>
    <source>
        <strain evidence="7">DNT005</strain>
        <tissue evidence="7">Whole leaf</tissue>
    </source>
</reference>
<comment type="caution">
    <text evidence="7">The sequence shown here is derived from an EMBL/GenBank/DDBJ whole genome shotgun (WGS) entry which is preliminary data.</text>
</comment>
<gene>
    <name evidence="7" type="ORF">RD792_012723</name>
</gene>
<dbReference type="Proteomes" id="UP001291926">
    <property type="component" value="Unassembled WGS sequence"/>
</dbReference>
<feature type="transmembrane region" description="Helical" evidence="6">
    <location>
        <begin position="698"/>
        <end position="720"/>
    </location>
</feature>
<dbReference type="EMBL" id="JAYDYQ010002685">
    <property type="protein sequence ID" value="KAK4481812.1"/>
    <property type="molecule type" value="Genomic_DNA"/>
</dbReference>
<feature type="transmembrane region" description="Helical" evidence="6">
    <location>
        <begin position="636"/>
        <end position="657"/>
    </location>
</feature>
<organism evidence="7 8">
    <name type="scientific">Penstemon davidsonii</name>
    <dbReference type="NCBI Taxonomy" id="160366"/>
    <lineage>
        <taxon>Eukaryota</taxon>
        <taxon>Viridiplantae</taxon>
        <taxon>Streptophyta</taxon>
        <taxon>Embryophyta</taxon>
        <taxon>Tracheophyta</taxon>
        <taxon>Spermatophyta</taxon>
        <taxon>Magnoliopsida</taxon>
        <taxon>eudicotyledons</taxon>
        <taxon>Gunneridae</taxon>
        <taxon>Pentapetalae</taxon>
        <taxon>asterids</taxon>
        <taxon>lamiids</taxon>
        <taxon>Lamiales</taxon>
        <taxon>Plantaginaceae</taxon>
        <taxon>Cheloneae</taxon>
        <taxon>Penstemon</taxon>
    </lineage>
</organism>
<feature type="transmembrane region" description="Helical" evidence="6">
    <location>
        <begin position="209"/>
        <end position="232"/>
    </location>
</feature>
<protein>
    <recommendedName>
        <fullName evidence="6">Protein DETOXIFICATION</fullName>
    </recommendedName>
    <alternativeName>
        <fullName evidence="6">Multidrug and toxic compound extrusion protein</fullName>
    </alternativeName>
</protein>
<feature type="transmembrane region" description="Helical" evidence="6">
    <location>
        <begin position="921"/>
        <end position="942"/>
    </location>
</feature>
<feature type="transmembrane region" description="Helical" evidence="6">
    <location>
        <begin position="669"/>
        <end position="692"/>
    </location>
</feature>
<keyword evidence="5 6" id="KW-0472">Membrane</keyword>